<dbReference type="AlphaFoldDB" id="A0A0C9WZF0"/>
<feature type="compositionally biased region" description="Basic and acidic residues" evidence="2">
    <location>
        <begin position="1"/>
        <end position="29"/>
    </location>
</feature>
<reference evidence="5" key="2">
    <citation type="submission" date="2015-01" db="EMBL/GenBank/DDBJ databases">
        <title>Evolutionary Origins and Diversification of the Mycorrhizal Mutualists.</title>
        <authorList>
            <consortium name="DOE Joint Genome Institute"/>
            <consortium name="Mycorrhizal Genomics Consortium"/>
            <person name="Kohler A."/>
            <person name="Kuo A."/>
            <person name="Nagy L.G."/>
            <person name="Floudas D."/>
            <person name="Copeland A."/>
            <person name="Barry K.W."/>
            <person name="Cichocki N."/>
            <person name="Veneault-Fourrey C."/>
            <person name="LaButti K."/>
            <person name="Lindquist E.A."/>
            <person name="Lipzen A."/>
            <person name="Lundell T."/>
            <person name="Morin E."/>
            <person name="Murat C."/>
            <person name="Riley R."/>
            <person name="Ohm R."/>
            <person name="Sun H."/>
            <person name="Tunlid A."/>
            <person name="Henrissat B."/>
            <person name="Grigoriev I.V."/>
            <person name="Hibbett D.S."/>
            <person name="Martin F."/>
        </authorList>
    </citation>
    <scope>NUCLEOTIDE SEQUENCE [LARGE SCALE GENOMIC DNA]</scope>
    <source>
        <strain evidence="5">LaAM-08-1</strain>
    </source>
</reference>
<evidence type="ECO:0000256" key="1">
    <source>
        <dbReference type="SAM" id="Coils"/>
    </source>
</evidence>
<gene>
    <name evidence="4" type="ORF">K443DRAFT_687154</name>
    <name evidence="3" type="ORF">K443DRAFT_687156</name>
</gene>
<reference evidence="3" key="3">
    <citation type="submission" date="2015-02" db="EMBL/GenBank/DDBJ databases">
        <title>Evolutionary Origins and Diversification of the Mycorrhizal Mutualists.</title>
        <authorList>
            <consortium name="DOE Joint Genome Institute"/>
            <consortium name="Mycorrhizal Genomics Consortium"/>
            <person name="Kohler A."/>
            <person name="Kuo A."/>
            <person name="Nagy L.G."/>
            <person name="Floudas D."/>
            <person name="Copeland A."/>
            <person name="Barry K.W."/>
            <person name="Cichocki N."/>
            <person name="Veneault-Fourrey C."/>
            <person name="LaButti K."/>
            <person name="Lindquist E.A."/>
            <person name="Lipzen A."/>
            <person name="Lundell T."/>
            <person name="Morin E."/>
            <person name="Murat C."/>
            <person name="Riley R."/>
            <person name="Ohm R."/>
            <person name="Sun H."/>
            <person name="Tunlid A."/>
            <person name="Henrissat B."/>
            <person name="Grigoriev I.V."/>
            <person name="Hibbett D.S."/>
            <person name="Martin F."/>
        </authorList>
    </citation>
    <scope>NUCLEOTIDE SEQUENCE</scope>
    <source>
        <strain evidence="3 5">LaAM-08-1</strain>
    </source>
</reference>
<evidence type="ECO:0000256" key="2">
    <source>
        <dbReference type="SAM" id="MobiDB-lite"/>
    </source>
</evidence>
<organism evidence="3 5">
    <name type="scientific">Laccaria amethystina LaAM-08-1</name>
    <dbReference type="NCBI Taxonomy" id="1095629"/>
    <lineage>
        <taxon>Eukaryota</taxon>
        <taxon>Fungi</taxon>
        <taxon>Dikarya</taxon>
        <taxon>Basidiomycota</taxon>
        <taxon>Agaricomycotina</taxon>
        <taxon>Agaricomycetes</taxon>
        <taxon>Agaricomycetidae</taxon>
        <taxon>Agaricales</taxon>
        <taxon>Agaricineae</taxon>
        <taxon>Hydnangiaceae</taxon>
        <taxon>Laccaria</taxon>
    </lineage>
</organism>
<proteinExistence type="predicted"/>
<keyword evidence="1" id="KW-0175">Coiled coil</keyword>
<dbReference type="Proteomes" id="UP000054477">
    <property type="component" value="Unassembled WGS sequence"/>
</dbReference>
<feature type="region of interest" description="Disordered" evidence="2">
    <location>
        <begin position="1"/>
        <end position="33"/>
    </location>
</feature>
<dbReference type="OrthoDB" id="2974017at2759"/>
<evidence type="ECO:0000313" key="5">
    <source>
        <dbReference type="Proteomes" id="UP000054477"/>
    </source>
</evidence>
<accession>A0A0C9WZF0</accession>
<reference evidence="3 5" key="1">
    <citation type="submission" date="2014-04" db="EMBL/GenBank/DDBJ databases">
        <authorList>
            <consortium name="DOE Joint Genome Institute"/>
            <person name="Kuo A."/>
            <person name="Kohler A."/>
            <person name="Nagy L.G."/>
            <person name="Floudas D."/>
            <person name="Copeland A."/>
            <person name="Barry K.W."/>
            <person name="Cichocki N."/>
            <person name="Veneault-Fourrey C."/>
            <person name="LaButti K."/>
            <person name="Lindquist E.A."/>
            <person name="Lipzen A."/>
            <person name="Lundell T."/>
            <person name="Morin E."/>
            <person name="Murat C."/>
            <person name="Sun H."/>
            <person name="Tunlid A."/>
            <person name="Henrissat B."/>
            <person name="Grigoriev I.V."/>
            <person name="Hibbett D.S."/>
            <person name="Martin F."/>
            <person name="Nordberg H.P."/>
            <person name="Cantor M.N."/>
            <person name="Hua S.X."/>
        </authorList>
    </citation>
    <scope>NUCLEOTIDE SEQUENCE [LARGE SCALE GENOMIC DNA]</scope>
    <source>
        <strain evidence="3 5">LaAM-08-1</strain>
    </source>
</reference>
<sequence>MPADETRASHGGDGKSTRMSFFKDGRGESEPIPEVKPGARYIYYRLYTEDGPLKSKHPIYSNDCFISRIASTLVRPPRTAASLTRYICKIEGLEHRKGALYQSLSDNAALDDSTRLSFRGTTGPGPSDVDPVALVVDTRTAEKRSQASSAIESQELLERDYEDRYVYYRLYDDDGGAVSKMSFDKNNPSLGRVNTLSVSPPHTVSSLKNRIIKSEDLLGNNVQLFEDEDSESATNDSDALALLSDTFPGFTEDRSIAITYESGTTNGSADNEDPNEFQIRELREALAHIKKEFEETNLTHTRALEEANRKHARELAEVKEGWKKAKETHEREIFEAQYAMLKGQSIALPSAFTKKLKARRSDSYGASTDATWHSMKIGEIFYTDGISRNEKYRGNSANSESPCYLATNSFGKLAFLYKPYTQFC</sequence>
<evidence type="ECO:0000313" key="3">
    <source>
        <dbReference type="EMBL" id="KIJ89772.1"/>
    </source>
</evidence>
<evidence type="ECO:0000313" key="4">
    <source>
        <dbReference type="EMBL" id="KIJ89773.1"/>
    </source>
</evidence>
<dbReference type="EMBL" id="KN839440">
    <property type="protein sequence ID" value="KIJ89773.1"/>
    <property type="molecule type" value="Genomic_DNA"/>
</dbReference>
<dbReference type="HOGENOM" id="CLU_033651_4_0_1"/>
<dbReference type="EMBL" id="KN839441">
    <property type="protein sequence ID" value="KIJ89772.1"/>
    <property type="molecule type" value="Genomic_DNA"/>
</dbReference>
<keyword evidence="5" id="KW-1185">Reference proteome</keyword>
<feature type="coiled-coil region" evidence="1">
    <location>
        <begin position="279"/>
        <end position="332"/>
    </location>
</feature>
<protein>
    <submittedName>
        <fullName evidence="3">Uncharacterized protein</fullName>
    </submittedName>
</protein>
<name>A0A0C9WZF0_9AGAR</name>